<dbReference type="EMBL" id="QCYY01001248">
    <property type="protein sequence ID" value="ROT79421.1"/>
    <property type="molecule type" value="Genomic_DNA"/>
</dbReference>
<dbReference type="OrthoDB" id="207378at2759"/>
<sequence length="361" mass="39970">MLWIIVSVQYEVATDYITNTVDALRCLDHCWYTAVDMQLLLILPLLLLPLGLHRVAGLCWLGAVSLGSILTPMSIILVHDLPPVPLHVMSESKKFEYMWRVYLTPWCRAGPWLAGVWTALALYDRALAKVKIPKLAVFLGYLAAISLGLGLVLGLYPYNHVMPDKSYVDNPAMSAAYGALARPVWGLCVAWVVFTCHTGNAGVVNKVLSYPGWRPLGRLTFTMYLTVPLVQLWWSSVQFQPVYYNYLEKLFQSAGVAFIAGVVAILLSCLVELPLRTPSLLLILTPPYPSPLPHLIPLPLPHLLPSPSLSPTYLLPLPLPPPPTYSPPSPHLLLPLPPPPSSFYSPSPLPFWISPFVIART</sequence>
<feature type="transmembrane region" description="Helical" evidence="1">
    <location>
        <begin position="99"/>
        <end position="123"/>
    </location>
</feature>
<feature type="transmembrane region" description="Helical" evidence="1">
    <location>
        <begin position="135"/>
        <end position="156"/>
    </location>
</feature>
<comment type="caution">
    <text evidence="2">The sequence shown here is derived from an EMBL/GenBank/DDBJ whole genome shotgun (WGS) entry which is preliminary data.</text>
</comment>
<evidence type="ECO:0000313" key="3">
    <source>
        <dbReference type="Proteomes" id="UP000283509"/>
    </source>
</evidence>
<accession>A0A3R7QV73</accession>
<feature type="transmembrane region" description="Helical" evidence="1">
    <location>
        <begin position="254"/>
        <end position="275"/>
    </location>
</feature>
<feature type="transmembrane region" description="Helical" evidence="1">
    <location>
        <begin position="31"/>
        <end position="51"/>
    </location>
</feature>
<feature type="transmembrane region" description="Helical" evidence="1">
    <location>
        <begin position="176"/>
        <end position="194"/>
    </location>
</feature>
<keyword evidence="1" id="KW-0472">Membrane</keyword>
<keyword evidence="3" id="KW-1185">Reference proteome</keyword>
<name>A0A3R7QV73_PENVA</name>
<reference evidence="2 3" key="2">
    <citation type="submission" date="2019-01" db="EMBL/GenBank/DDBJ databases">
        <title>The decoding of complex shrimp genome reveals the adaptation for benthos swimmer, frequently molting mechanism and breeding impact on genome.</title>
        <authorList>
            <person name="Sun Y."/>
            <person name="Gao Y."/>
            <person name="Yu Y."/>
        </authorList>
    </citation>
    <scope>NUCLEOTIDE SEQUENCE [LARGE SCALE GENOMIC DNA]</scope>
    <source>
        <tissue evidence="2">Muscle</tissue>
    </source>
</reference>
<protein>
    <submittedName>
        <fullName evidence="2">Putative nose resistant to fluoxetine protein 6-like</fullName>
    </submittedName>
</protein>
<dbReference type="AlphaFoldDB" id="A0A3R7QV73"/>
<feature type="transmembrane region" description="Helical" evidence="1">
    <location>
        <begin position="215"/>
        <end position="234"/>
    </location>
</feature>
<organism evidence="2 3">
    <name type="scientific">Penaeus vannamei</name>
    <name type="common">Whiteleg shrimp</name>
    <name type="synonym">Litopenaeus vannamei</name>
    <dbReference type="NCBI Taxonomy" id="6689"/>
    <lineage>
        <taxon>Eukaryota</taxon>
        <taxon>Metazoa</taxon>
        <taxon>Ecdysozoa</taxon>
        <taxon>Arthropoda</taxon>
        <taxon>Crustacea</taxon>
        <taxon>Multicrustacea</taxon>
        <taxon>Malacostraca</taxon>
        <taxon>Eumalacostraca</taxon>
        <taxon>Eucarida</taxon>
        <taxon>Decapoda</taxon>
        <taxon>Dendrobranchiata</taxon>
        <taxon>Penaeoidea</taxon>
        <taxon>Penaeidae</taxon>
        <taxon>Penaeus</taxon>
    </lineage>
</organism>
<gene>
    <name evidence="2" type="ORF">C7M84_001859</name>
</gene>
<dbReference type="PANTHER" id="PTHR11161:SF0">
    <property type="entry name" value="O-ACYLTRANSFERASE LIKE PROTEIN"/>
    <property type="match status" value="1"/>
</dbReference>
<feature type="transmembrane region" description="Helical" evidence="1">
    <location>
        <begin position="58"/>
        <end position="79"/>
    </location>
</feature>
<keyword evidence="1" id="KW-1133">Transmembrane helix</keyword>
<evidence type="ECO:0000313" key="2">
    <source>
        <dbReference type="EMBL" id="ROT79421.1"/>
    </source>
</evidence>
<keyword evidence="1" id="KW-0812">Transmembrane</keyword>
<dbReference type="Proteomes" id="UP000283509">
    <property type="component" value="Unassembled WGS sequence"/>
</dbReference>
<reference evidence="2 3" key="1">
    <citation type="submission" date="2018-04" db="EMBL/GenBank/DDBJ databases">
        <authorList>
            <person name="Zhang X."/>
            <person name="Yuan J."/>
            <person name="Li F."/>
            <person name="Xiang J."/>
        </authorList>
    </citation>
    <scope>NUCLEOTIDE SEQUENCE [LARGE SCALE GENOMIC DNA]</scope>
    <source>
        <tissue evidence="2">Muscle</tissue>
    </source>
</reference>
<evidence type="ECO:0000256" key="1">
    <source>
        <dbReference type="SAM" id="Phobius"/>
    </source>
</evidence>
<proteinExistence type="predicted"/>
<dbReference type="InterPro" id="IPR052728">
    <property type="entry name" value="O2_lipid_transport_reg"/>
</dbReference>
<dbReference type="PANTHER" id="PTHR11161">
    <property type="entry name" value="O-ACYLTRANSFERASE"/>
    <property type="match status" value="1"/>
</dbReference>